<proteinExistence type="inferred from homology"/>
<keyword evidence="9" id="KW-1185">Reference proteome</keyword>
<dbReference type="PANTHER" id="PTHR38776:SF1">
    <property type="entry name" value="MLTA-INTERACTING PROTEIN-RELATED"/>
    <property type="match status" value="1"/>
</dbReference>
<comment type="similarity">
    <text evidence="2">Belongs to the MipA/OmpV family.</text>
</comment>
<feature type="region of interest" description="Disordered" evidence="6">
    <location>
        <begin position="31"/>
        <end position="50"/>
    </location>
</feature>
<evidence type="ECO:0000313" key="9">
    <source>
        <dbReference type="Proteomes" id="UP001606099"/>
    </source>
</evidence>
<sequence length="298" mass="32046">MNLRSSPLALAAGLTLSALCAAATAQAPDATSSSEAPAATPEPMPHANASSRPLWELGLVSVAASQTAWPGAQQRVGRFLVLPYVVYRGEHLRADRDSAGWRAYKTSGFELDLGVGGSLGGAATNEGVRQGMPQLGTLLELGPRASWTLTQHRDEQVVLELPLRAALDLSHRGRHRGWTLEPKLRWERALAGNTFVAVSTSAVLADQRLASYFYGVEPPYATTQRPAYQARAGLVAWRLSASGAWRIHPQWRVFGALRGEVLSGAVNLDSPLVQRKTGYAAALGLVYTWKQSEQRGAD</sequence>
<evidence type="ECO:0000256" key="2">
    <source>
        <dbReference type="ARBA" id="ARBA00005722"/>
    </source>
</evidence>
<feature type="chain" id="PRO_5047424224" evidence="7">
    <location>
        <begin position="28"/>
        <end position="298"/>
    </location>
</feature>
<keyword evidence="5" id="KW-0998">Cell outer membrane</keyword>
<dbReference type="PANTHER" id="PTHR38776">
    <property type="entry name" value="MLTA-INTERACTING PROTEIN-RELATED"/>
    <property type="match status" value="1"/>
</dbReference>
<evidence type="ECO:0000256" key="3">
    <source>
        <dbReference type="ARBA" id="ARBA00022729"/>
    </source>
</evidence>
<dbReference type="Proteomes" id="UP001606099">
    <property type="component" value="Unassembled WGS sequence"/>
</dbReference>
<organism evidence="8 9">
    <name type="scientific">Roseateles rivi</name>
    <dbReference type="NCBI Taxonomy" id="3299028"/>
    <lineage>
        <taxon>Bacteria</taxon>
        <taxon>Pseudomonadati</taxon>
        <taxon>Pseudomonadota</taxon>
        <taxon>Betaproteobacteria</taxon>
        <taxon>Burkholderiales</taxon>
        <taxon>Sphaerotilaceae</taxon>
        <taxon>Roseateles</taxon>
    </lineage>
</organism>
<evidence type="ECO:0000256" key="7">
    <source>
        <dbReference type="SAM" id="SignalP"/>
    </source>
</evidence>
<evidence type="ECO:0000256" key="1">
    <source>
        <dbReference type="ARBA" id="ARBA00004442"/>
    </source>
</evidence>
<reference evidence="8 9" key="1">
    <citation type="submission" date="2024-08" db="EMBL/GenBank/DDBJ databases">
        <authorList>
            <person name="Lu H."/>
        </authorList>
    </citation>
    <scope>NUCLEOTIDE SEQUENCE [LARGE SCALE GENOMIC DNA]</scope>
    <source>
        <strain evidence="8 9">BYS180W</strain>
    </source>
</reference>
<evidence type="ECO:0000256" key="5">
    <source>
        <dbReference type="ARBA" id="ARBA00023237"/>
    </source>
</evidence>
<comment type="caution">
    <text evidence="8">The sequence shown here is derived from an EMBL/GenBank/DDBJ whole genome shotgun (WGS) entry which is preliminary data.</text>
</comment>
<gene>
    <name evidence="8" type="ORF">ACG0Z6_13695</name>
</gene>
<feature type="compositionally biased region" description="Low complexity" evidence="6">
    <location>
        <begin position="31"/>
        <end position="41"/>
    </location>
</feature>
<evidence type="ECO:0000256" key="4">
    <source>
        <dbReference type="ARBA" id="ARBA00023136"/>
    </source>
</evidence>
<name>A0ABW7FY88_9BURK</name>
<comment type="subcellular location">
    <subcellularLocation>
        <location evidence="1">Cell outer membrane</location>
    </subcellularLocation>
</comment>
<evidence type="ECO:0000256" key="6">
    <source>
        <dbReference type="SAM" id="MobiDB-lite"/>
    </source>
</evidence>
<evidence type="ECO:0000313" key="8">
    <source>
        <dbReference type="EMBL" id="MFG6449277.1"/>
    </source>
</evidence>
<keyword evidence="4" id="KW-0472">Membrane</keyword>
<feature type="signal peptide" evidence="7">
    <location>
        <begin position="1"/>
        <end position="27"/>
    </location>
</feature>
<dbReference type="Pfam" id="PF06629">
    <property type="entry name" value="MipA"/>
    <property type="match status" value="1"/>
</dbReference>
<protein>
    <submittedName>
        <fullName evidence="8">MipA/OmpV family protein</fullName>
    </submittedName>
</protein>
<dbReference type="RefSeq" id="WP_394462304.1">
    <property type="nucleotide sequence ID" value="NZ_JBIGHZ010000005.1"/>
</dbReference>
<dbReference type="EMBL" id="JBIGHZ010000005">
    <property type="protein sequence ID" value="MFG6449277.1"/>
    <property type="molecule type" value="Genomic_DNA"/>
</dbReference>
<dbReference type="InterPro" id="IPR010583">
    <property type="entry name" value="MipA"/>
</dbReference>
<keyword evidence="3 7" id="KW-0732">Signal</keyword>
<accession>A0ABW7FY88</accession>